<dbReference type="AlphaFoldDB" id="A0A2V3URU4"/>
<dbReference type="OrthoDB" id="7323395at2"/>
<keyword evidence="1" id="KW-0812">Transmembrane</keyword>
<feature type="transmembrane region" description="Helical" evidence="1">
    <location>
        <begin position="200"/>
        <end position="220"/>
    </location>
</feature>
<proteinExistence type="predicted"/>
<sequence length="502" mass="52304">MELLGNLELGFSVALLPLNIAFCLLGALLGTMIGVLPGIGPLATISMLLPLTFGLPPVTALIMLSGIYYGAQYGGSTTAILVNLPGEASSTVTMIDGYQMALRGRAGPALAAAAIGSFVAGTVATLCVAVVATPFTALTLSFGATEYCALMIIGLVSSIALASGSIIKAIGMICAGLLLGLTGTDIYTNQPRFTFGVVDLLDGIDFVALAVGVFGIGEILRNLESGETRRAIVGKVANLWPSRSDLKRMTGPILRGTAMGSLLGVLPGGGALLSSFVSYNLEKKISPNRAEFGHGAIEGVTAPEAANNAAAQTSFIPMLSLGLPATPVMALMIGAMTIQGITPGPNVISDKPDLFWGLIASMWIGNAMLIVLNLPLIGIWVSLLRVPYNWLFPAIVTFCCIGVYSVSSSAFSVYLIVLAGLVGYGLQKFDCEWAPFFLGFVIGPMFEHQLRRAMLISGGDPLVFLTRPISATLLAIAVVVLIIIAMPAIAQTRKQVFVDDEA</sequence>
<dbReference type="InterPro" id="IPR002823">
    <property type="entry name" value="DUF112_TM"/>
</dbReference>
<feature type="transmembrane region" description="Helical" evidence="1">
    <location>
        <begin position="12"/>
        <end position="36"/>
    </location>
</feature>
<dbReference type="PANTHER" id="PTHR35342:SF5">
    <property type="entry name" value="TRICARBOXYLIC TRANSPORT PROTEIN"/>
    <property type="match status" value="1"/>
</dbReference>
<comment type="caution">
    <text evidence="3">The sequence shown here is derived from an EMBL/GenBank/DDBJ whole genome shotgun (WGS) entry which is preliminary data.</text>
</comment>
<feature type="transmembrane region" description="Helical" evidence="1">
    <location>
        <begin position="109"/>
        <end position="135"/>
    </location>
</feature>
<evidence type="ECO:0000313" key="3">
    <source>
        <dbReference type="EMBL" id="PXW63429.1"/>
    </source>
</evidence>
<organism evidence="3 4">
    <name type="scientific">Chelatococcus asaccharovorans</name>
    <dbReference type="NCBI Taxonomy" id="28210"/>
    <lineage>
        <taxon>Bacteria</taxon>
        <taxon>Pseudomonadati</taxon>
        <taxon>Pseudomonadota</taxon>
        <taxon>Alphaproteobacteria</taxon>
        <taxon>Hyphomicrobiales</taxon>
        <taxon>Chelatococcaceae</taxon>
        <taxon>Chelatococcus</taxon>
    </lineage>
</organism>
<evidence type="ECO:0000313" key="4">
    <source>
        <dbReference type="Proteomes" id="UP000248021"/>
    </source>
</evidence>
<feature type="transmembrane region" description="Helical" evidence="1">
    <location>
        <begin position="354"/>
        <end position="381"/>
    </location>
</feature>
<dbReference type="PANTHER" id="PTHR35342">
    <property type="entry name" value="TRICARBOXYLIC TRANSPORT PROTEIN"/>
    <property type="match status" value="1"/>
</dbReference>
<evidence type="ECO:0000256" key="1">
    <source>
        <dbReference type="SAM" id="Phobius"/>
    </source>
</evidence>
<name>A0A2V3URU4_9HYPH</name>
<protein>
    <submittedName>
        <fullName evidence="3">TctA family transporter</fullName>
    </submittedName>
</protein>
<feature type="transmembrane region" description="Helical" evidence="1">
    <location>
        <begin position="253"/>
        <end position="277"/>
    </location>
</feature>
<evidence type="ECO:0000259" key="2">
    <source>
        <dbReference type="Pfam" id="PF01970"/>
    </source>
</evidence>
<keyword evidence="1" id="KW-1133">Transmembrane helix</keyword>
<feature type="transmembrane region" description="Helical" evidence="1">
    <location>
        <begin position="147"/>
        <end position="180"/>
    </location>
</feature>
<feature type="domain" description="DUF112" evidence="2">
    <location>
        <begin position="20"/>
        <end position="437"/>
    </location>
</feature>
<feature type="transmembrane region" description="Helical" evidence="1">
    <location>
        <begin position="471"/>
        <end position="490"/>
    </location>
</feature>
<dbReference type="RefSeq" id="WP_110373571.1">
    <property type="nucleotide sequence ID" value="NZ_CAKNFM010000002.1"/>
</dbReference>
<feature type="transmembrane region" description="Helical" evidence="1">
    <location>
        <begin position="48"/>
        <end position="71"/>
    </location>
</feature>
<keyword evidence="1" id="KW-0472">Membrane</keyword>
<dbReference type="EMBL" id="QJJK01000002">
    <property type="protein sequence ID" value="PXW63429.1"/>
    <property type="molecule type" value="Genomic_DNA"/>
</dbReference>
<dbReference type="Proteomes" id="UP000248021">
    <property type="component" value="Unassembled WGS sequence"/>
</dbReference>
<feature type="transmembrane region" description="Helical" evidence="1">
    <location>
        <begin position="321"/>
        <end position="342"/>
    </location>
</feature>
<keyword evidence="4" id="KW-1185">Reference proteome</keyword>
<accession>A0A2V3URU4</accession>
<dbReference type="Pfam" id="PF01970">
    <property type="entry name" value="TctA"/>
    <property type="match status" value="1"/>
</dbReference>
<gene>
    <name evidence="3" type="ORF">C7450_102345</name>
</gene>
<reference evidence="3 4" key="1">
    <citation type="submission" date="2018-05" db="EMBL/GenBank/DDBJ databases">
        <title>Genomic Encyclopedia of Type Strains, Phase IV (KMG-IV): sequencing the most valuable type-strain genomes for metagenomic binning, comparative biology and taxonomic classification.</title>
        <authorList>
            <person name="Goeker M."/>
        </authorList>
    </citation>
    <scope>NUCLEOTIDE SEQUENCE [LARGE SCALE GENOMIC DNA]</scope>
    <source>
        <strain evidence="3 4">DSM 6462</strain>
    </source>
</reference>